<feature type="domain" description="HTH tetR-type" evidence="3">
    <location>
        <begin position="2"/>
        <end position="62"/>
    </location>
</feature>
<comment type="caution">
    <text evidence="4">The sequence shown here is derived from an EMBL/GenBank/DDBJ whole genome shotgun (WGS) entry which is preliminary data.</text>
</comment>
<dbReference type="InterPro" id="IPR001647">
    <property type="entry name" value="HTH_TetR"/>
</dbReference>
<dbReference type="SUPFAM" id="SSF46689">
    <property type="entry name" value="Homeodomain-like"/>
    <property type="match status" value="1"/>
</dbReference>
<evidence type="ECO:0000256" key="2">
    <source>
        <dbReference type="PROSITE-ProRule" id="PRU00335"/>
    </source>
</evidence>
<evidence type="ECO:0000313" key="5">
    <source>
        <dbReference type="Proteomes" id="UP001183414"/>
    </source>
</evidence>
<keyword evidence="5" id="KW-1185">Reference proteome</keyword>
<dbReference type="EMBL" id="JAVREQ010000004">
    <property type="protein sequence ID" value="MDT0378565.1"/>
    <property type="molecule type" value="Genomic_DNA"/>
</dbReference>
<dbReference type="InterPro" id="IPR009057">
    <property type="entry name" value="Homeodomain-like_sf"/>
</dbReference>
<name>A0ABU2NP61_9ACTN</name>
<dbReference type="Pfam" id="PF00440">
    <property type="entry name" value="TetR_N"/>
    <property type="match status" value="1"/>
</dbReference>
<dbReference type="Pfam" id="PF17940">
    <property type="entry name" value="TetR_C_31"/>
    <property type="match status" value="1"/>
</dbReference>
<accession>A0ABU2NP61</accession>
<feature type="DNA-binding region" description="H-T-H motif" evidence="2">
    <location>
        <begin position="25"/>
        <end position="44"/>
    </location>
</feature>
<organism evidence="4 5">
    <name type="scientific">Streptomyces hazeniae</name>
    <dbReference type="NCBI Taxonomy" id="3075538"/>
    <lineage>
        <taxon>Bacteria</taxon>
        <taxon>Bacillati</taxon>
        <taxon>Actinomycetota</taxon>
        <taxon>Actinomycetes</taxon>
        <taxon>Kitasatosporales</taxon>
        <taxon>Streptomycetaceae</taxon>
        <taxon>Streptomyces</taxon>
    </lineage>
</organism>
<dbReference type="PROSITE" id="PS50977">
    <property type="entry name" value="HTH_TETR_2"/>
    <property type="match status" value="1"/>
</dbReference>
<gene>
    <name evidence="4" type="ORF">RM572_07205</name>
</gene>
<dbReference type="InterPro" id="IPR041583">
    <property type="entry name" value="TetR_C_31"/>
</dbReference>
<dbReference type="RefSeq" id="WP_311672434.1">
    <property type="nucleotide sequence ID" value="NZ_JAVREQ010000004.1"/>
</dbReference>
<dbReference type="Proteomes" id="UP001183414">
    <property type="component" value="Unassembled WGS sequence"/>
</dbReference>
<protein>
    <submittedName>
        <fullName evidence="4">TetR family transcriptional regulator</fullName>
    </submittedName>
</protein>
<evidence type="ECO:0000313" key="4">
    <source>
        <dbReference type="EMBL" id="MDT0378565.1"/>
    </source>
</evidence>
<evidence type="ECO:0000259" key="3">
    <source>
        <dbReference type="PROSITE" id="PS50977"/>
    </source>
</evidence>
<dbReference type="Gene3D" id="1.10.357.10">
    <property type="entry name" value="Tetracycline Repressor, domain 2"/>
    <property type="match status" value="1"/>
</dbReference>
<reference evidence="5" key="1">
    <citation type="submission" date="2023-07" db="EMBL/GenBank/DDBJ databases">
        <title>30 novel species of actinomycetes from the DSMZ collection.</title>
        <authorList>
            <person name="Nouioui I."/>
        </authorList>
    </citation>
    <scope>NUCLEOTIDE SEQUENCE [LARGE SCALE GENOMIC DNA]</scope>
    <source>
        <strain evidence="5">DSM 42041</strain>
    </source>
</reference>
<sequence>MEHGEVLLLDAAIEVLAAGGMQSLTHQEVDARAGVPEGSTSHLYRTRDELLGAVLRRVLERENAVWALLPVVPGASTIEGFADRMGRLLQILAGPERTLTMARQAVFAHVATSPGLRAELRSARSGVNAWLSPLLAELGSRHPEGDLDMLLVFMDGLLASQVAGPTPGWNPSPAIAALLHGLIERQAA</sequence>
<keyword evidence="1 2" id="KW-0238">DNA-binding</keyword>
<evidence type="ECO:0000256" key="1">
    <source>
        <dbReference type="ARBA" id="ARBA00023125"/>
    </source>
</evidence>
<proteinExistence type="predicted"/>